<proteinExistence type="predicted"/>
<protein>
    <recommendedName>
        <fullName evidence="2">Alginate export domain-containing protein</fullName>
    </recommendedName>
</protein>
<dbReference type="AlphaFoldDB" id="A0A382JZ52"/>
<dbReference type="SUPFAM" id="SSF56935">
    <property type="entry name" value="Porins"/>
    <property type="match status" value="1"/>
</dbReference>
<accession>A0A382JZ52</accession>
<name>A0A382JZ52_9ZZZZ</name>
<organism evidence="1">
    <name type="scientific">marine metagenome</name>
    <dbReference type="NCBI Taxonomy" id="408172"/>
    <lineage>
        <taxon>unclassified sequences</taxon>
        <taxon>metagenomes</taxon>
        <taxon>ecological metagenomes</taxon>
    </lineage>
</organism>
<feature type="non-terminal residue" evidence="1">
    <location>
        <position position="365"/>
    </location>
</feature>
<evidence type="ECO:0000313" key="1">
    <source>
        <dbReference type="EMBL" id="SVC16543.1"/>
    </source>
</evidence>
<reference evidence="1" key="1">
    <citation type="submission" date="2018-05" db="EMBL/GenBank/DDBJ databases">
        <authorList>
            <person name="Lanie J.A."/>
            <person name="Ng W.-L."/>
            <person name="Kazmierczak K.M."/>
            <person name="Andrzejewski T.M."/>
            <person name="Davidsen T.M."/>
            <person name="Wayne K.J."/>
            <person name="Tettelin H."/>
            <person name="Glass J.I."/>
            <person name="Rusch D."/>
            <person name="Podicherti R."/>
            <person name="Tsui H.-C.T."/>
            <person name="Winkler M.E."/>
        </authorList>
    </citation>
    <scope>NUCLEOTIDE SEQUENCE</scope>
</reference>
<evidence type="ECO:0008006" key="2">
    <source>
        <dbReference type="Google" id="ProtNLM"/>
    </source>
</evidence>
<dbReference type="EMBL" id="UINC01076922">
    <property type="protein sequence ID" value="SVC16543.1"/>
    <property type="molecule type" value="Genomic_DNA"/>
</dbReference>
<sequence>MNFFILIIYIFFFLPLNPVLAFDMDYDGYIKTGSQYIFDSPSLHKDFDSDLQVHLGLEGNVLNKNKWALDYEVETDASYVDGPSEQSKLRPETDFGLHRAWLRLSNDSLQFRGGRQEILFGDGVIFQPLGFFDTRDVSGVIPQAHGVDSVRATWFSSDVSLLETWLVPAKKGTALISGIRADLLLGEIATGVVFQYHPKSDLDDFSGYDQEMVQVGYHLKGEHEVGFWNESRLDVEIEPSSPLQFDTVLGVDYTFEIGKGLHVLTEYFFSTRQQEFSLSDLKGQRTYHQIGFLFDQPIDIDIKWQIFSLYDFRDRSFQLVPQVEYSITDDLFLYLHGKVGGNINGNKSNGRLYQRTNSFSGTESS</sequence>
<gene>
    <name evidence="1" type="ORF">METZ01_LOCUS269397</name>
</gene>